<dbReference type="EMBL" id="UZAL01032308">
    <property type="protein sequence ID" value="VDP60570.1"/>
    <property type="molecule type" value="Genomic_DNA"/>
</dbReference>
<gene>
    <name evidence="2" type="ORF">SMTD_LOCUS12305</name>
</gene>
<protein>
    <submittedName>
        <fullName evidence="2">Uncharacterized protein</fullName>
    </submittedName>
</protein>
<evidence type="ECO:0000313" key="3">
    <source>
        <dbReference type="Proteomes" id="UP000269396"/>
    </source>
</evidence>
<organism evidence="2 3">
    <name type="scientific">Schistosoma mattheei</name>
    <dbReference type="NCBI Taxonomy" id="31246"/>
    <lineage>
        <taxon>Eukaryota</taxon>
        <taxon>Metazoa</taxon>
        <taxon>Spiralia</taxon>
        <taxon>Lophotrochozoa</taxon>
        <taxon>Platyhelminthes</taxon>
        <taxon>Trematoda</taxon>
        <taxon>Digenea</taxon>
        <taxon>Strigeidida</taxon>
        <taxon>Schistosomatoidea</taxon>
        <taxon>Schistosomatidae</taxon>
        <taxon>Schistosoma</taxon>
    </lineage>
</organism>
<feature type="region of interest" description="Disordered" evidence="1">
    <location>
        <begin position="23"/>
        <end position="51"/>
    </location>
</feature>
<dbReference type="AlphaFoldDB" id="A0A3P8F475"/>
<dbReference type="Proteomes" id="UP000269396">
    <property type="component" value="Unassembled WGS sequence"/>
</dbReference>
<sequence>MTKLLLLLTTDVCDVELSSFETTEAATADAADPGGLESNEPDDPPAFRSDSNVCLFEPNRELPLTFRLSSLLSSLSPNVVMYSTRECLGRRNPLRDPRLE</sequence>
<keyword evidence="3" id="KW-1185">Reference proteome</keyword>
<feature type="compositionally biased region" description="Low complexity" evidence="1">
    <location>
        <begin position="23"/>
        <end position="32"/>
    </location>
</feature>
<evidence type="ECO:0000313" key="2">
    <source>
        <dbReference type="EMBL" id="VDP60570.1"/>
    </source>
</evidence>
<accession>A0A3P8F475</accession>
<evidence type="ECO:0000256" key="1">
    <source>
        <dbReference type="SAM" id="MobiDB-lite"/>
    </source>
</evidence>
<proteinExistence type="predicted"/>
<name>A0A3P8F475_9TREM</name>
<reference evidence="2 3" key="1">
    <citation type="submission" date="2018-11" db="EMBL/GenBank/DDBJ databases">
        <authorList>
            <consortium name="Pathogen Informatics"/>
        </authorList>
    </citation>
    <scope>NUCLEOTIDE SEQUENCE [LARGE SCALE GENOMIC DNA]</scope>
    <source>
        <strain>Denwood</strain>
        <strain evidence="3">Zambia</strain>
    </source>
</reference>